<keyword evidence="6" id="KW-0255">Endonuclease</keyword>
<dbReference type="InterPro" id="IPR012337">
    <property type="entry name" value="RNaseH-like_sf"/>
</dbReference>
<organism evidence="9 10">
    <name type="scientific">Imshaugia aleurites</name>
    <dbReference type="NCBI Taxonomy" id="172621"/>
    <lineage>
        <taxon>Eukaryota</taxon>
        <taxon>Fungi</taxon>
        <taxon>Dikarya</taxon>
        <taxon>Ascomycota</taxon>
        <taxon>Pezizomycotina</taxon>
        <taxon>Lecanoromycetes</taxon>
        <taxon>OSLEUM clade</taxon>
        <taxon>Lecanoromycetidae</taxon>
        <taxon>Lecanorales</taxon>
        <taxon>Lecanorineae</taxon>
        <taxon>Parmeliaceae</taxon>
        <taxon>Imshaugia</taxon>
    </lineage>
</organism>
<dbReference type="Gene3D" id="3.30.420.10">
    <property type="entry name" value="Ribonuclease H-like superfamily/Ribonuclease H"/>
    <property type="match status" value="1"/>
</dbReference>
<evidence type="ECO:0000256" key="1">
    <source>
        <dbReference type="ARBA" id="ARBA00000077"/>
    </source>
</evidence>
<evidence type="ECO:0000313" key="9">
    <source>
        <dbReference type="EMBL" id="CAF9905796.1"/>
    </source>
</evidence>
<comment type="caution">
    <text evidence="9">The sequence shown here is derived from an EMBL/GenBank/DDBJ whole genome shotgun (WGS) entry which is preliminary data.</text>
</comment>
<proteinExistence type="inferred from homology"/>
<dbReference type="GO" id="GO:0046872">
    <property type="term" value="F:metal ion binding"/>
    <property type="evidence" value="ECO:0007669"/>
    <property type="project" value="UniProtKB-KW"/>
</dbReference>
<protein>
    <recommendedName>
        <fullName evidence="3">ribonuclease H</fullName>
        <ecNumber evidence="3">3.1.26.4</ecNumber>
    </recommendedName>
</protein>
<accession>A0A8H3EMX5</accession>
<evidence type="ECO:0000259" key="8">
    <source>
        <dbReference type="PROSITE" id="PS50879"/>
    </source>
</evidence>
<keyword evidence="7" id="KW-0378">Hydrolase</keyword>
<dbReference type="InterPro" id="IPR002156">
    <property type="entry name" value="RNaseH_domain"/>
</dbReference>
<dbReference type="PANTHER" id="PTHR10642:SF26">
    <property type="entry name" value="RIBONUCLEASE H1"/>
    <property type="match status" value="1"/>
</dbReference>
<evidence type="ECO:0000256" key="5">
    <source>
        <dbReference type="ARBA" id="ARBA00022723"/>
    </source>
</evidence>
<reference evidence="9" key="1">
    <citation type="submission" date="2021-03" db="EMBL/GenBank/DDBJ databases">
        <authorList>
            <person name="Tagirdzhanova G."/>
        </authorList>
    </citation>
    <scope>NUCLEOTIDE SEQUENCE</scope>
</reference>
<dbReference type="EMBL" id="CAJPDT010000002">
    <property type="protein sequence ID" value="CAF9905796.1"/>
    <property type="molecule type" value="Genomic_DNA"/>
</dbReference>
<gene>
    <name evidence="9" type="ORF">IMSHALPRED_003979</name>
</gene>
<evidence type="ECO:0000256" key="7">
    <source>
        <dbReference type="ARBA" id="ARBA00022801"/>
    </source>
</evidence>
<feature type="domain" description="RNase H type-1" evidence="8">
    <location>
        <begin position="59"/>
        <end position="234"/>
    </location>
</feature>
<dbReference type="InterPro" id="IPR050092">
    <property type="entry name" value="RNase_H"/>
</dbReference>
<dbReference type="AlphaFoldDB" id="A0A8H3EMX5"/>
<dbReference type="InterPro" id="IPR036397">
    <property type="entry name" value="RNaseH_sf"/>
</dbReference>
<keyword evidence="5" id="KW-0479">Metal-binding</keyword>
<dbReference type="GO" id="GO:0043137">
    <property type="term" value="P:DNA replication, removal of RNA primer"/>
    <property type="evidence" value="ECO:0007669"/>
    <property type="project" value="TreeGrafter"/>
</dbReference>
<name>A0A8H3EMX5_9LECA</name>
<dbReference type="OrthoDB" id="245563at2759"/>
<sequence>MSTSHGEEGVIDRKVIFCDRLQAFETHELIKTCPECHDFFLYCCHCSMESRVNNEPRPCHHFRLVFTDGACRLNGQVGATAGIGIAYGEETGSQRATSITSLSDPGQKRTSQRAELLAALAGLRVLGAAHQLNEKESVKTEAKSRRSQDSKEKVWVIATDSEYVVKGMTEWLPSWKNNNLRTNRNTKPANLDLFVKLDAEITAQETVSPVKVGFWHVPREHNAIADALAKEASLRGDLE</sequence>
<comment type="similarity">
    <text evidence="2">Belongs to the RNase H family.</text>
</comment>
<dbReference type="GO" id="GO:0003676">
    <property type="term" value="F:nucleic acid binding"/>
    <property type="evidence" value="ECO:0007669"/>
    <property type="project" value="InterPro"/>
</dbReference>
<keyword evidence="10" id="KW-1185">Reference proteome</keyword>
<evidence type="ECO:0000313" key="10">
    <source>
        <dbReference type="Proteomes" id="UP000664534"/>
    </source>
</evidence>
<dbReference type="Proteomes" id="UP000664534">
    <property type="component" value="Unassembled WGS sequence"/>
</dbReference>
<evidence type="ECO:0000256" key="6">
    <source>
        <dbReference type="ARBA" id="ARBA00022759"/>
    </source>
</evidence>
<evidence type="ECO:0000256" key="3">
    <source>
        <dbReference type="ARBA" id="ARBA00012180"/>
    </source>
</evidence>
<dbReference type="SUPFAM" id="SSF53098">
    <property type="entry name" value="Ribonuclease H-like"/>
    <property type="match status" value="1"/>
</dbReference>
<evidence type="ECO:0000256" key="2">
    <source>
        <dbReference type="ARBA" id="ARBA00005300"/>
    </source>
</evidence>
<keyword evidence="4" id="KW-0540">Nuclease</keyword>
<dbReference type="EC" id="3.1.26.4" evidence="3"/>
<dbReference type="Pfam" id="PF00075">
    <property type="entry name" value="RNase_H"/>
    <property type="match status" value="1"/>
</dbReference>
<dbReference type="PANTHER" id="PTHR10642">
    <property type="entry name" value="RIBONUCLEASE H1"/>
    <property type="match status" value="1"/>
</dbReference>
<comment type="catalytic activity">
    <reaction evidence="1">
        <text>Endonucleolytic cleavage to 5'-phosphomonoester.</text>
        <dbReference type="EC" id="3.1.26.4"/>
    </reaction>
</comment>
<evidence type="ECO:0000256" key="4">
    <source>
        <dbReference type="ARBA" id="ARBA00022722"/>
    </source>
</evidence>
<dbReference type="GO" id="GO:0004523">
    <property type="term" value="F:RNA-DNA hybrid ribonuclease activity"/>
    <property type="evidence" value="ECO:0007669"/>
    <property type="project" value="UniProtKB-EC"/>
</dbReference>
<dbReference type="PROSITE" id="PS50879">
    <property type="entry name" value="RNASE_H_1"/>
    <property type="match status" value="1"/>
</dbReference>